<evidence type="ECO:0000256" key="1">
    <source>
        <dbReference type="SAM" id="MobiDB-lite"/>
    </source>
</evidence>
<feature type="region of interest" description="Disordered" evidence="1">
    <location>
        <begin position="1"/>
        <end position="20"/>
    </location>
</feature>
<proteinExistence type="predicted"/>
<dbReference type="EMBL" id="JALJOQ010000001">
    <property type="protein sequence ID" value="KAK9815170.1"/>
    <property type="molecule type" value="Genomic_DNA"/>
</dbReference>
<sequence length="233" mass="25193">MGVSMPMLRTTNPPQKRPSPQCAHRRLQACACFPPSSCLRAARVSVRGCPVPCSAASVLRPSSVASQPRYAGVQGFKASFTACRAASTELSPQTPADTDDRDSSSQRGWWSRLKEWYLEEYRAAQGGDEGPFCLLTAAKALRNAIPSISVAIPSIKTASSLSAVEAKLAPLLKMMPFLFAAARPFLALRHERIILLLILKCRVSLSSLSVVIVELKLLGMGHLEGTLVKICKK</sequence>
<evidence type="ECO:0000313" key="3">
    <source>
        <dbReference type="Proteomes" id="UP001465755"/>
    </source>
</evidence>
<comment type="caution">
    <text evidence="2">The sequence shown here is derived from an EMBL/GenBank/DDBJ whole genome shotgun (WGS) entry which is preliminary data.</text>
</comment>
<accession>A0AAW1PZV0</accession>
<dbReference type="AlphaFoldDB" id="A0AAW1PZV0"/>
<protein>
    <submittedName>
        <fullName evidence="2">Uncharacterized protein</fullName>
    </submittedName>
</protein>
<reference evidence="2 3" key="1">
    <citation type="journal article" date="2024" name="Nat. Commun.">
        <title>Phylogenomics reveals the evolutionary origins of lichenization in chlorophyte algae.</title>
        <authorList>
            <person name="Puginier C."/>
            <person name="Libourel C."/>
            <person name="Otte J."/>
            <person name="Skaloud P."/>
            <person name="Haon M."/>
            <person name="Grisel S."/>
            <person name="Petersen M."/>
            <person name="Berrin J.G."/>
            <person name="Delaux P.M."/>
            <person name="Dal Grande F."/>
            <person name="Keller J."/>
        </authorList>
    </citation>
    <scope>NUCLEOTIDE SEQUENCE [LARGE SCALE GENOMIC DNA]</scope>
    <source>
        <strain evidence="2 3">SAG 2036</strain>
    </source>
</reference>
<keyword evidence="3" id="KW-1185">Reference proteome</keyword>
<organism evidence="2 3">
    <name type="scientific">Symbiochloris irregularis</name>
    <dbReference type="NCBI Taxonomy" id="706552"/>
    <lineage>
        <taxon>Eukaryota</taxon>
        <taxon>Viridiplantae</taxon>
        <taxon>Chlorophyta</taxon>
        <taxon>core chlorophytes</taxon>
        <taxon>Trebouxiophyceae</taxon>
        <taxon>Trebouxiales</taxon>
        <taxon>Trebouxiaceae</taxon>
        <taxon>Symbiochloris</taxon>
    </lineage>
</organism>
<name>A0AAW1PZV0_9CHLO</name>
<gene>
    <name evidence="2" type="ORF">WJX73_009631</name>
</gene>
<dbReference type="Proteomes" id="UP001465755">
    <property type="component" value="Unassembled WGS sequence"/>
</dbReference>
<evidence type="ECO:0000313" key="2">
    <source>
        <dbReference type="EMBL" id="KAK9815170.1"/>
    </source>
</evidence>